<organism evidence="1 2">
    <name type="scientific">Choanephora cucurbitarum</name>
    <dbReference type="NCBI Taxonomy" id="101091"/>
    <lineage>
        <taxon>Eukaryota</taxon>
        <taxon>Fungi</taxon>
        <taxon>Fungi incertae sedis</taxon>
        <taxon>Mucoromycota</taxon>
        <taxon>Mucoromycotina</taxon>
        <taxon>Mucoromycetes</taxon>
        <taxon>Mucorales</taxon>
        <taxon>Mucorineae</taxon>
        <taxon>Choanephoraceae</taxon>
        <taxon>Choanephoroideae</taxon>
        <taxon>Choanephora</taxon>
    </lineage>
</organism>
<keyword evidence="2" id="KW-1185">Reference proteome</keyword>
<protein>
    <submittedName>
        <fullName evidence="1">Uncharacterized protein</fullName>
    </submittedName>
</protein>
<dbReference type="InParanoid" id="A0A1C7MT90"/>
<name>A0A1C7MT90_9FUNG</name>
<dbReference type="AlphaFoldDB" id="A0A1C7MT90"/>
<evidence type="ECO:0000313" key="2">
    <source>
        <dbReference type="Proteomes" id="UP000093000"/>
    </source>
</evidence>
<evidence type="ECO:0000313" key="1">
    <source>
        <dbReference type="EMBL" id="OBZ80105.1"/>
    </source>
</evidence>
<reference evidence="1 2" key="1">
    <citation type="submission" date="2016-03" db="EMBL/GenBank/DDBJ databases">
        <title>Choanephora cucurbitarum.</title>
        <authorList>
            <person name="Min B."/>
            <person name="Park H."/>
            <person name="Park J.-H."/>
            <person name="Shin H.-D."/>
            <person name="Choi I.-G."/>
        </authorList>
    </citation>
    <scope>NUCLEOTIDE SEQUENCE [LARGE SCALE GENOMIC DNA]</scope>
    <source>
        <strain evidence="1 2">KUS-F28377</strain>
    </source>
</reference>
<dbReference type="EMBL" id="LUGH01002580">
    <property type="protein sequence ID" value="OBZ80105.1"/>
    <property type="molecule type" value="Genomic_DNA"/>
</dbReference>
<accession>A0A1C7MT90</accession>
<dbReference type="Proteomes" id="UP000093000">
    <property type="component" value="Unassembled WGS sequence"/>
</dbReference>
<gene>
    <name evidence="1" type="ORF">A0J61_11846</name>
</gene>
<sequence>MTNELFFTIVYNGINHFCIFGVCFPPTLQVEGPPRKTRKLLSTASPPVQRYSGSGNARAHLAQLLGPKVSEFATH</sequence>
<comment type="caution">
    <text evidence="1">The sequence shown here is derived from an EMBL/GenBank/DDBJ whole genome shotgun (WGS) entry which is preliminary data.</text>
</comment>
<proteinExistence type="predicted"/>